<dbReference type="EMBL" id="GIFC01002796">
    <property type="protein sequence ID" value="MXU84879.1"/>
    <property type="molecule type" value="Transcribed_RNA"/>
</dbReference>
<feature type="chain" id="PRO_5025647274" evidence="1">
    <location>
        <begin position="34"/>
        <end position="83"/>
    </location>
</feature>
<sequence length="83" mass="9487">MKFPSSISTTWSFLRLMTLFLLYSLDISGPVHLSTMLDSFRGNLRMGWLTSSGTKSSDFEHIFSLPFWQRLRASASDTLSGYR</sequence>
<accession>A0A6B0TXJ7</accession>
<feature type="signal peptide" evidence="1">
    <location>
        <begin position="1"/>
        <end position="33"/>
    </location>
</feature>
<protein>
    <submittedName>
        <fullName evidence="2">Putative secreted protein</fullName>
    </submittedName>
</protein>
<reference evidence="2" key="1">
    <citation type="submission" date="2019-12" db="EMBL/GenBank/DDBJ databases">
        <title>An insight into the sialome of adult female Ixodes ricinus ticks feeding for 6 days.</title>
        <authorList>
            <person name="Perner J."/>
            <person name="Ribeiro J.M.C."/>
        </authorList>
    </citation>
    <scope>NUCLEOTIDE SEQUENCE</scope>
    <source>
        <strain evidence="2">Semi-engorged</strain>
        <tissue evidence="2">Salivary glands</tissue>
    </source>
</reference>
<evidence type="ECO:0000313" key="2">
    <source>
        <dbReference type="EMBL" id="MXU84879.1"/>
    </source>
</evidence>
<name>A0A6B0TXJ7_IXORI</name>
<organism evidence="2">
    <name type="scientific">Ixodes ricinus</name>
    <name type="common">Common tick</name>
    <name type="synonym">Acarus ricinus</name>
    <dbReference type="NCBI Taxonomy" id="34613"/>
    <lineage>
        <taxon>Eukaryota</taxon>
        <taxon>Metazoa</taxon>
        <taxon>Ecdysozoa</taxon>
        <taxon>Arthropoda</taxon>
        <taxon>Chelicerata</taxon>
        <taxon>Arachnida</taxon>
        <taxon>Acari</taxon>
        <taxon>Parasitiformes</taxon>
        <taxon>Ixodida</taxon>
        <taxon>Ixodoidea</taxon>
        <taxon>Ixodidae</taxon>
        <taxon>Ixodinae</taxon>
        <taxon>Ixodes</taxon>
    </lineage>
</organism>
<evidence type="ECO:0000256" key="1">
    <source>
        <dbReference type="SAM" id="SignalP"/>
    </source>
</evidence>
<proteinExistence type="predicted"/>
<dbReference type="AlphaFoldDB" id="A0A6B0TXJ7"/>
<keyword evidence="1" id="KW-0732">Signal</keyword>